<dbReference type="PANTHER" id="PTHR42921:SF1">
    <property type="entry name" value="ACETOACETYL-COA SYNTHETASE"/>
    <property type="match status" value="1"/>
</dbReference>
<dbReference type="AlphaFoldDB" id="A0A076PIL7"/>
<protein>
    <submittedName>
        <fullName evidence="7">Acetoacetyl-CoA synthetase</fullName>
        <ecNumber evidence="7">6.2.1.16</ecNumber>
    </submittedName>
</protein>
<evidence type="ECO:0000313" key="7">
    <source>
        <dbReference type="EMBL" id="AIJ45493.1"/>
    </source>
</evidence>
<dbReference type="InterPro" id="IPR045851">
    <property type="entry name" value="AMP-bd_C_sf"/>
</dbReference>
<comment type="similarity">
    <text evidence="1">Belongs to the ATP-dependent AMP-binding enzyme family.</text>
</comment>
<evidence type="ECO:0000256" key="4">
    <source>
        <dbReference type="ARBA" id="ARBA00022840"/>
    </source>
</evidence>
<dbReference type="InterPro" id="IPR020845">
    <property type="entry name" value="AMP-binding_CS"/>
</dbReference>
<feature type="domain" description="AMP-dependent synthetase/ligase" evidence="5">
    <location>
        <begin position="103"/>
        <end position="477"/>
    </location>
</feature>
<evidence type="ECO:0000259" key="5">
    <source>
        <dbReference type="Pfam" id="PF00501"/>
    </source>
</evidence>
<evidence type="ECO:0000256" key="2">
    <source>
        <dbReference type="ARBA" id="ARBA00022598"/>
    </source>
</evidence>
<dbReference type="GO" id="GO:0030729">
    <property type="term" value="F:acetoacetate-CoA ligase activity"/>
    <property type="evidence" value="ECO:0007669"/>
    <property type="project" value="UniProtKB-EC"/>
</dbReference>
<organism evidence="7 8">
    <name type="scientific">Comamonas testosteroni TK102</name>
    <dbReference type="NCBI Taxonomy" id="1392005"/>
    <lineage>
        <taxon>Bacteria</taxon>
        <taxon>Pseudomonadati</taxon>
        <taxon>Pseudomonadota</taxon>
        <taxon>Betaproteobacteria</taxon>
        <taxon>Burkholderiales</taxon>
        <taxon>Comamonadaceae</taxon>
        <taxon>Comamonas</taxon>
    </lineage>
</organism>
<dbReference type="InterPro" id="IPR042099">
    <property type="entry name" value="ANL_N_sf"/>
</dbReference>
<keyword evidence="4" id="KW-0067">ATP-binding</keyword>
<reference evidence="7 8" key="1">
    <citation type="journal article" date="2014" name="Genome Announc.">
        <title>Complete Genome Sequence of Polychlorinated Biphenyl Degrader Comamonas testosteroni TK102 (NBRC 109938).</title>
        <authorList>
            <person name="Fukuda K."/>
            <person name="Hosoyama A."/>
            <person name="Tsuchikane K."/>
            <person name="Ohji S."/>
            <person name="Yamazoe A."/>
            <person name="Fujita N."/>
            <person name="Shintani M."/>
            <person name="Kimbara K."/>
        </authorList>
    </citation>
    <scope>NUCLEOTIDE SEQUENCE [LARGE SCALE GENOMIC DNA]</scope>
    <source>
        <strain evidence="7">TK102</strain>
    </source>
</reference>
<feature type="domain" description="Acetyl-coenzyme A synthetase N-terminal" evidence="6">
    <location>
        <begin position="40"/>
        <end position="95"/>
    </location>
</feature>
<gene>
    <name evidence="7" type="ORF">O987_06720</name>
</gene>
<dbReference type="Pfam" id="PF00501">
    <property type="entry name" value="AMP-binding"/>
    <property type="match status" value="1"/>
</dbReference>
<dbReference type="GO" id="GO:0006629">
    <property type="term" value="P:lipid metabolic process"/>
    <property type="evidence" value="ECO:0007669"/>
    <property type="project" value="InterPro"/>
</dbReference>
<sequence length="662" mass="73334">MALVQGQEVWRPTQQRQEQSGLWHYMNWLRDSRGRDFSDYEALWQWSATDIEGFWRSIWDYFDVQADGDPTQVLASRRMPGAEWFPGTRLNYAEHIFRQASDQRPAIIARCEGQTPVEVSWQQLQRDVGALAASLRGLGIGRGDRVVAYLPNVPQTVVAFLACASIGAIWSSCAPEMGVSVVLDRFQQIAPKLIFATDSYTYAGRQFDRREVLDEVLQGLPDIAQVIHVPGPLFGSDAEHAAVPWRDCLSWDEATRHAVPLQFERLPFSHPLWVVYSSGTTGLPKAMVHSHGGIVLTHLKTNRLQHDVLPGDRFMFLGSTGWIVWNLMIGSLLAGATVVLSDGNPTAPHDDALWDFIDQYQVSIFGCGAAFLIKSMKDGVSPKKGRQFEKLRAINSTGSPLPLDAYAWVYESVKGDLWLASISGGTDIASGFVACAPILPVNAGEIQCRELGVAAHAFNEQGQKVVAEVGELVITEPMPSMPVFFWSDESGARYHDSYFDVFAGYWRHGDWIEFSERGTAVIYGRSDSTINRFGIRMGTAEIYRVVEELDAVKDSLVVDLEYLGRPSFMPLFVTLAEGQALTGELTAQIKNAIKTKASARHVPNVVVQVAEIPRTLTGKKMEVPVRKLLLGADAAKVASPDAMANPSSIDFFIQFREQVPQA</sequence>
<evidence type="ECO:0000313" key="8">
    <source>
        <dbReference type="Proteomes" id="UP000028782"/>
    </source>
</evidence>
<accession>A0A076PIL7</accession>
<keyword evidence="2 7" id="KW-0436">Ligase</keyword>
<dbReference type="NCBIfam" id="NF002937">
    <property type="entry name" value="PRK03584.1"/>
    <property type="match status" value="1"/>
</dbReference>
<dbReference type="InterPro" id="IPR032387">
    <property type="entry name" value="ACAS_N"/>
</dbReference>
<evidence type="ECO:0000256" key="1">
    <source>
        <dbReference type="ARBA" id="ARBA00006432"/>
    </source>
</evidence>
<dbReference type="RefSeq" id="WP_043371207.1">
    <property type="nucleotide sequence ID" value="NZ_CP006704.1"/>
</dbReference>
<dbReference type="PROSITE" id="PS00455">
    <property type="entry name" value="AMP_BINDING"/>
    <property type="match status" value="1"/>
</dbReference>
<dbReference type="Gene3D" id="3.40.50.12780">
    <property type="entry name" value="N-terminal domain of ligase-like"/>
    <property type="match status" value="1"/>
</dbReference>
<dbReference type="NCBIfam" id="TIGR01217">
    <property type="entry name" value="ac_ac_CoA_syn"/>
    <property type="match status" value="1"/>
</dbReference>
<dbReference type="SUPFAM" id="SSF56801">
    <property type="entry name" value="Acetyl-CoA synthetase-like"/>
    <property type="match status" value="1"/>
</dbReference>
<dbReference type="EMBL" id="CP006704">
    <property type="protein sequence ID" value="AIJ45493.1"/>
    <property type="molecule type" value="Genomic_DNA"/>
</dbReference>
<dbReference type="Pfam" id="PF16177">
    <property type="entry name" value="ACAS_N"/>
    <property type="match status" value="1"/>
</dbReference>
<dbReference type="Gene3D" id="3.30.300.30">
    <property type="match status" value="1"/>
</dbReference>
<name>A0A076PIL7_COMTE</name>
<evidence type="ECO:0000256" key="3">
    <source>
        <dbReference type="ARBA" id="ARBA00022741"/>
    </source>
</evidence>
<keyword evidence="3" id="KW-0547">Nucleotide-binding</keyword>
<proteinExistence type="inferred from homology"/>
<dbReference type="Proteomes" id="UP000028782">
    <property type="component" value="Chromosome"/>
</dbReference>
<dbReference type="InterPro" id="IPR000873">
    <property type="entry name" value="AMP-dep_synth/lig_dom"/>
</dbReference>
<dbReference type="KEGG" id="ctes:O987_06720"/>
<dbReference type="GO" id="GO:0005524">
    <property type="term" value="F:ATP binding"/>
    <property type="evidence" value="ECO:0007669"/>
    <property type="project" value="UniProtKB-KW"/>
</dbReference>
<dbReference type="PANTHER" id="PTHR42921">
    <property type="entry name" value="ACETOACETYL-COA SYNTHETASE"/>
    <property type="match status" value="1"/>
</dbReference>
<dbReference type="InterPro" id="IPR005914">
    <property type="entry name" value="Acac_CoA_synth"/>
</dbReference>
<dbReference type="HOGENOM" id="CLU_000022_3_3_4"/>
<dbReference type="EC" id="6.2.1.16" evidence="7"/>
<evidence type="ECO:0000259" key="6">
    <source>
        <dbReference type="Pfam" id="PF16177"/>
    </source>
</evidence>